<comment type="caution">
    <text evidence="1">The sequence shown here is derived from an EMBL/GenBank/DDBJ whole genome shotgun (WGS) entry which is preliminary data.</text>
</comment>
<sequence length="30" mass="3530">MVSEGIWTCCFVACYRKNRNWCTTSKTNNL</sequence>
<organism evidence="1 2">
    <name type="scientific">Paragonimus westermani</name>
    <dbReference type="NCBI Taxonomy" id="34504"/>
    <lineage>
        <taxon>Eukaryota</taxon>
        <taxon>Metazoa</taxon>
        <taxon>Spiralia</taxon>
        <taxon>Lophotrochozoa</taxon>
        <taxon>Platyhelminthes</taxon>
        <taxon>Trematoda</taxon>
        <taxon>Digenea</taxon>
        <taxon>Plagiorchiida</taxon>
        <taxon>Troglotremata</taxon>
        <taxon>Troglotrematidae</taxon>
        <taxon>Paragonimus</taxon>
    </lineage>
</organism>
<reference evidence="1 2" key="1">
    <citation type="submission" date="2019-07" db="EMBL/GenBank/DDBJ databases">
        <title>Annotation for the trematode Paragonimus westermani.</title>
        <authorList>
            <person name="Choi Y.-J."/>
        </authorList>
    </citation>
    <scope>NUCLEOTIDE SEQUENCE [LARGE SCALE GENOMIC DNA]</scope>
    <source>
        <strain evidence="1">180907_Pwestermani</strain>
    </source>
</reference>
<gene>
    <name evidence="1" type="ORF">P879_09464</name>
</gene>
<protein>
    <submittedName>
        <fullName evidence="1">Uncharacterized protein</fullName>
    </submittedName>
</protein>
<proteinExistence type="predicted"/>
<accession>A0A8T0DIQ2</accession>
<dbReference type="AlphaFoldDB" id="A0A8T0DIQ2"/>
<name>A0A8T0DIQ2_9TREM</name>
<evidence type="ECO:0000313" key="2">
    <source>
        <dbReference type="Proteomes" id="UP000699462"/>
    </source>
</evidence>
<dbReference type="EMBL" id="JTDF01003505">
    <property type="protein sequence ID" value="KAF8567759.1"/>
    <property type="molecule type" value="Genomic_DNA"/>
</dbReference>
<evidence type="ECO:0000313" key="1">
    <source>
        <dbReference type="EMBL" id="KAF8567759.1"/>
    </source>
</evidence>
<dbReference type="Proteomes" id="UP000699462">
    <property type="component" value="Unassembled WGS sequence"/>
</dbReference>
<keyword evidence="2" id="KW-1185">Reference proteome</keyword>